<sequence>MPPLEFATLDRGLVCPALDPPLLPLGWSKCNVCYAEYGIDVFRRVVLNAMRDINDLLPLMPYRTGMFQAAHTGSPSSSMNIVSGLFAVR</sequence>
<evidence type="ECO:0000313" key="1">
    <source>
        <dbReference type="EMBL" id="GFY06020.1"/>
    </source>
</evidence>
<dbReference type="AlphaFoldDB" id="A0A8X6VHA9"/>
<name>A0A8X6VHA9_TRICX</name>
<evidence type="ECO:0000313" key="2">
    <source>
        <dbReference type="Proteomes" id="UP000887159"/>
    </source>
</evidence>
<accession>A0A8X6VHA9</accession>
<keyword evidence="2" id="KW-1185">Reference proteome</keyword>
<dbReference type="Proteomes" id="UP000887159">
    <property type="component" value="Unassembled WGS sequence"/>
</dbReference>
<proteinExistence type="predicted"/>
<gene>
    <name evidence="1" type="ORF">TNCV_3863241</name>
</gene>
<organism evidence="1 2">
    <name type="scientific">Trichonephila clavipes</name>
    <name type="common">Golden silk orbweaver</name>
    <name type="synonym">Nephila clavipes</name>
    <dbReference type="NCBI Taxonomy" id="2585209"/>
    <lineage>
        <taxon>Eukaryota</taxon>
        <taxon>Metazoa</taxon>
        <taxon>Ecdysozoa</taxon>
        <taxon>Arthropoda</taxon>
        <taxon>Chelicerata</taxon>
        <taxon>Arachnida</taxon>
        <taxon>Araneae</taxon>
        <taxon>Araneomorphae</taxon>
        <taxon>Entelegynae</taxon>
        <taxon>Araneoidea</taxon>
        <taxon>Nephilidae</taxon>
        <taxon>Trichonephila</taxon>
    </lineage>
</organism>
<comment type="caution">
    <text evidence="1">The sequence shown here is derived from an EMBL/GenBank/DDBJ whole genome shotgun (WGS) entry which is preliminary data.</text>
</comment>
<protein>
    <submittedName>
        <fullName evidence="1">Uncharacterized protein</fullName>
    </submittedName>
</protein>
<dbReference type="EMBL" id="BMAU01021256">
    <property type="protein sequence ID" value="GFY06020.1"/>
    <property type="molecule type" value="Genomic_DNA"/>
</dbReference>
<reference evidence="1" key="1">
    <citation type="submission" date="2020-08" db="EMBL/GenBank/DDBJ databases">
        <title>Multicomponent nature underlies the extraordinary mechanical properties of spider dragline silk.</title>
        <authorList>
            <person name="Kono N."/>
            <person name="Nakamura H."/>
            <person name="Mori M."/>
            <person name="Yoshida Y."/>
            <person name="Ohtoshi R."/>
            <person name="Malay A.D."/>
            <person name="Moran D.A.P."/>
            <person name="Tomita M."/>
            <person name="Numata K."/>
            <person name="Arakawa K."/>
        </authorList>
    </citation>
    <scope>NUCLEOTIDE SEQUENCE</scope>
</reference>